<keyword evidence="3 6" id="KW-0812">Transmembrane</keyword>
<dbReference type="Proteomes" id="UP000799428">
    <property type="component" value="Unassembled WGS sequence"/>
</dbReference>
<evidence type="ECO:0000313" key="11">
    <source>
        <dbReference type="Proteomes" id="UP000799428"/>
    </source>
</evidence>
<comment type="similarity">
    <text evidence="2">Belongs to the sphingosine N-acyltransferase family.</text>
</comment>
<dbReference type="PROSITE" id="PS50922">
    <property type="entry name" value="TLC"/>
    <property type="match status" value="1"/>
</dbReference>
<gene>
    <name evidence="10" type="ORF">K504DRAFT_391613</name>
</gene>
<dbReference type="Pfam" id="PF03798">
    <property type="entry name" value="TRAM_LAG1_CLN8"/>
    <property type="match status" value="1"/>
</dbReference>
<dbReference type="PANTHER" id="PTHR12560">
    <property type="entry name" value="LONGEVITY ASSURANCE FACTOR 1 LAG1"/>
    <property type="match status" value="1"/>
</dbReference>
<evidence type="ECO:0000256" key="4">
    <source>
        <dbReference type="ARBA" id="ARBA00022989"/>
    </source>
</evidence>
<evidence type="ECO:0000256" key="1">
    <source>
        <dbReference type="ARBA" id="ARBA00004141"/>
    </source>
</evidence>
<name>A0A6G1JTY6_9PLEO</name>
<evidence type="ECO:0000256" key="6">
    <source>
        <dbReference type="PROSITE-ProRule" id="PRU00205"/>
    </source>
</evidence>
<evidence type="ECO:0000256" key="8">
    <source>
        <dbReference type="SAM" id="Phobius"/>
    </source>
</evidence>
<feature type="domain" description="TLC" evidence="9">
    <location>
        <begin position="124"/>
        <end position="368"/>
    </location>
</feature>
<sequence length="466" mass="53408">MHERNPTHRVQKLPQRTKKKAQDESLLTSLCTLICDNQIGISVNLLLLLFLTHIFFPRARRRTSKFLHLSYYNSESGLYGCGPDDLPLVATWTVILTGLRVAVMEYIIDPLARLGGVKSRKGLNRFKEQGWLIVYYTGSWTLGMYIMYHSEFWFNLNGMWEGWPHREVDGLFKWYYLVQWSFYLASIMVVNIEEKRKDYAQMFVHHIFTAALIYLSYGYYHMRVGTVILCMMDVVDIILPTAKLLKYMGYTLLPDIVFGIFLVTWLVTRHVFYILVCWSIYKDAPTAMAPGCYLSDGTIVPASSTDQYDALGGNEIWSNLVKAYTDRTGPICWHPSNRFGFLGLLLALQCILLLWMVLIVRVVYRVLSGQGADDVRSEDEGSDEEEVEEDEDGDAEHYSHNTETVKSDPEWVPVEQEVGVEALNLTRKNYKRNQNRSSSGRASGISIPGHGDRKELLGRIGCDKPT</sequence>
<evidence type="ECO:0000256" key="7">
    <source>
        <dbReference type="SAM" id="MobiDB-lite"/>
    </source>
</evidence>
<feature type="transmembrane region" description="Helical" evidence="8">
    <location>
        <begin position="339"/>
        <end position="360"/>
    </location>
</feature>
<organism evidence="10 11">
    <name type="scientific">Pleomassaria siparia CBS 279.74</name>
    <dbReference type="NCBI Taxonomy" id="1314801"/>
    <lineage>
        <taxon>Eukaryota</taxon>
        <taxon>Fungi</taxon>
        <taxon>Dikarya</taxon>
        <taxon>Ascomycota</taxon>
        <taxon>Pezizomycotina</taxon>
        <taxon>Dothideomycetes</taxon>
        <taxon>Pleosporomycetidae</taxon>
        <taxon>Pleosporales</taxon>
        <taxon>Pleomassariaceae</taxon>
        <taxon>Pleomassaria</taxon>
    </lineage>
</organism>
<evidence type="ECO:0000256" key="2">
    <source>
        <dbReference type="ARBA" id="ARBA00009808"/>
    </source>
</evidence>
<protein>
    <submittedName>
        <fullName evidence="10">Longevity assurance proteins LAG1/LAC1</fullName>
    </submittedName>
</protein>
<proteinExistence type="inferred from homology"/>
<evidence type="ECO:0000256" key="5">
    <source>
        <dbReference type="ARBA" id="ARBA00023136"/>
    </source>
</evidence>
<feature type="compositionally biased region" description="Low complexity" evidence="7">
    <location>
        <begin position="436"/>
        <end position="447"/>
    </location>
</feature>
<feature type="compositionally biased region" description="Basic and acidic residues" evidence="7">
    <location>
        <begin position="395"/>
        <end position="409"/>
    </location>
</feature>
<evidence type="ECO:0000256" key="3">
    <source>
        <dbReference type="ARBA" id="ARBA00022692"/>
    </source>
</evidence>
<feature type="transmembrane region" description="Helical" evidence="8">
    <location>
        <begin position="199"/>
        <end position="220"/>
    </location>
</feature>
<feature type="transmembrane region" description="Helical" evidence="8">
    <location>
        <begin position="174"/>
        <end position="192"/>
    </location>
</feature>
<feature type="transmembrane region" description="Helical" evidence="8">
    <location>
        <begin position="130"/>
        <end position="148"/>
    </location>
</feature>
<dbReference type="GO" id="GO:0050291">
    <property type="term" value="F:sphingosine N-acyltransferase activity"/>
    <property type="evidence" value="ECO:0007669"/>
    <property type="project" value="InterPro"/>
</dbReference>
<keyword evidence="4 8" id="KW-1133">Transmembrane helix</keyword>
<feature type="region of interest" description="Disordered" evidence="7">
    <location>
        <begin position="429"/>
        <end position="466"/>
    </location>
</feature>
<dbReference type="GO" id="GO:0016020">
    <property type="term" value="C:membrane"/>
    <property type="evidence" value="ECO:0007669"/>
    <property type="project" value="UniProtKB-SubCell"/>
</dbReference>
<keyword evidence="5 6" id="KW-0472">Membrane</keyword>
<keyword evidence="11" id="KW-1185">Reference proteome</keyword>
<feature type="compositionally biased region" description="Acidic residues" evidence="7">
    <location>
        <begin position="380"/>
        <end position="394"/>
    </location>
</feature>
<dbReference type="AlphaFoldDB" id="A0A6G1JTY6"/>
<reference evidence="10" key="1">
    <citation type="journal article" date="2020" name="Stud. Mycol.">
        <title>101 Dothideomycetes genomes: a test case for predicting lifestyles and emergence of pathogens.</title>
        <authorList>
            <person name="Haridas S."/>
            <person name="Albert R."/>
            <person name="Binder M."/>
            <person name="Bloem J."/>
            <person name="Labutti K."/>
            <person name="Salamov A."/>
            <person name="Andreopoulos B."/>
            <person name="Baker S."/>
            <person name="Barry K."/>
            <person name="Bills G."/>
            <person name="Bluhm B."/>
            <person name="Cannon C."/>
            <person name="Castanera R."/>
            <person name="Culley D."/>
            <person name="Daum C."/>
            <person name="Ezra D."/>
            <person name="Gonzalez J."/>
            <person name="Henrissat B."/>
            <person name="Kuo A."/>
            <person name="Liang C."/>
            <person name="Lipzen A."/>
            <person name="Lutzoni F."/>
            <person name="Magnuson J."/>
            <person name="Mondo S."/>
            <person name="Nolan M."/>
            <person name="Ohm R."/>
            <person name="Pangilinan J."/>
            <person name="Park H.-J."/>
            <person name="Ramirez L."/>
            <person name="Alfaro M."/>
            <person name="Sun H."/>
            <person name="Tritt A."/>
            <person name="Yoshinaga Y."/>
            <person name="Zwiers L.-H."/>
            <person name="Turgeon B."/>
            <person name="Goodwin S."/>
            <person name="Spatafora J."/>
            <person name="Crous P."/>
            <person name="Grigoriev I."/>
        </authorList>
    </citation>
    <scope>NUCLEOTIDE SEQUENCE</scope>
    <source>
        <strain evidence="10">CBS 279.74</strain>
    </source>
</reference>
<dbReference type="GO" id="GO:0046513">
    <property type="term" value="P:ceramide biosynthetic process"/>
    <property type="evidence" value="ECO:0007669"/>
    <property type="project" value="InterPro"/>
</dbReference>
<evidence type="ECO:0000259" key="9">
    <source>
        <dbReference type="PROSITE" id="PS50922"/>
    </source>
</evidence>
<dbReference type="OrthoDB" id="537032at2759"/>
<dbReference type="InterPro" id="IPR006634">
    <property type="entry name" value="TLC-dom"/>
</dbReference>
<dbReference type="PANTHER" id="PTHR12560:SF0">
    <property type="entry name" value="LD18904P"/>
    <property type="match status" value="1"/>
</dbReference>
<feature type="transmembrane region" description="Helical" evidence="8">
    <location>
        <begin position="257"/>
        <end position="281"/>
    </location>
</feature>
<dbReference type="SMART" id="SM00724">
    <property type="entry name" value="TLC"/>
    <property type="match status" value="1"/>
</dbReference>
<feature type="compositionally biased region" description="Basic and acidic residues" evidence="7">
    <location>
        <begin position="450"/>
        <end position="466"/>
    </location>
</feature>
<dbReference type="EMBL" id="MU005785">
    <property type="protein sequence ID" value="KAF2703783.1"/>
    <property type="molecule type" value="Genomic_DNA"/>
</dbReference>
<dbReference type="InterPro" id="IPR016439">
    <property type="entry name" value="Lag1/Lac1-like"/>
</dbReference>
<accession>A0A6G1JTY6</accession>
<comment type="subcellular location">
    <subcellularLocation>
        <location evidence="1">Membrane</location>
        <topology evidence="1">Multi-pass membrane protein</topology>
    </subcellularLocation>
</comment>
<evidence type="ECO:0000313" key="10">
    <source>
        <dbReference type="EMBL" id="KAF2703783.1"/>
    </source>
</evidence>
<feature type="region of interest" description="Disordered" evidence="7">
    <location>
        <begin position="373"/>
        <end position="413"/>
    </location>
</feature>
<feature type="transmembrane region" description="Helical" evidence="8">
    <location>
        <begin position="39"/>
        <end position="56"/>
    </location>
</feature>